<feature type="transmembrane region" description="Helical" evidence="7">
    <location>
        <begin position="230"/>
        <end position="252"/>
    </location>
</feature>
<keyword evidence="4 7" id="KW-0812">Transmembrane</keyword>
<dbReference type="EMBL" id="PIOC01000001">
    <property type="protein sequence ID" value="RDW22352.1"/>
    <property type="molecule type" value="Genomic_DNA"/>
</dbReference>
<dbReference type="GO" id="GO:0005886">
    <property type="term" value="C:plasma membrane"/>
    <property type="evidence" value="ECO:0007669"/>
    <property type="project" value="UniProtKB-SubCell"/>
</dbReference>
<dbReference type="Gene3D" id="1.10.3720.10">
    <property type="entry name" value="MetI-like"/>
    <property type="match status" value="1"/>
</dbReference>
<dbReference type="Proteomes" id="UP000257143">
    <property type="component" value="Unassembled WGS sequence"/>
</dbReference>
<sequence length="311" mass="34170">MIKYLLKRIGYIILSLFLIITVTFILMKAAPGGPFASERASTPAIEAQMNEAYGFNDPIHEQYFSYLINAFTFDFGPSFKYVGQEVTEIIGRSFPYSLILGLEAIFIAISIGVLLGVIAAVKHNKFGDYLAMVIAVLGISVPSFIMAAILQYIFAIYLQVLPIARFESFAHTILPAAALATTPLAFIARLMRSSMLDVLNRDYIKTAKSKGLSERVVTYKHALRNAILPVVSYLGPLVVSILTGSFIIEKIFGIPGLGSEFVVSVTNRDYTVIMGTTVFFSVLLLVSILIVDLIYGLIDPRINVTSKEGNK</sequence>
<dbReference type="InterPro" id="IPR035906">
    <property type="entry name" value="MetI-like_sf"/>
</dbReference>
<evidence type="ECO:0000256" key="7">
    <source>
        <dbReference type="RuleBase" id="RU363032"/>
    </source>
</evidence>
<dbReference type="SUPFAM" id="SSF161098">
    <property type="entry name" value="MetI-like"/>
    <property type="match status" value="1"/>
</dbReference>
<comment type="caution">
    <text evidence="9">The sequence shown here is derived from an EMBL/GenBank/DDBJ whole genome shotgun (WGS) entry which is preliminary data.</text>
</comment>
<dbReference type="PANTHER" id="PTHR30465">
    <property type="entry name" value="INNER MEMBRANE ABC TRANSPORTER"/>
    <property type="match status" value="1"/>
</dbReference>
<keyword evidence="3" id="KW-1003">Cell membrane</keyword>
<dbReference type="AlphaFoldDB" id="A0A3D8Q2M5"/>
<accession>A0A3D8Q2M5</accession>
<dbReference type="RefSeq" id="WP_115771210.1">
    <property type="nucleotide sequence ID" value="NZ_PIOC01000001.1"/>
</dbReference>
<feature type="domain" description="ABC transmembrane type-1" evidence="8">
    <location>
        <begin position="94"/>
        <end position="295"/>
    </location>
</feature>
<evidence type="ECO:0000313" key="10">
    <source>
        <dbReference type="Proteomes" id="UP000257143"/>
    </source>
</evidence>
<dbReference type="InterPro" id="IPR045621">
    <property type="entry name" value="BPD_transp_1_N"/>
</dbReference>
<protein>
    <submittedName>
        <fullName evidence="9">Peptide ABC transporter permease</fullName>
    </submittedName>
</protein>
<dbReference type="OrthoDB" id="9773683at2"/>
<comment type="subcellular location">
    <subcellularLocation>
        <location evidence="1 7">Cell membrane</location>
        <topology evidence="1 7">Multi-pass membrane protein</topology>
    </subcellularLocation>
</comment>
<feature type="transmembrane region" description="Helical" evidence="7">
    <location>
        <begin position="9"/>
        <end position="27"/>
    </location>
</feature>
<evidence type="ECO:0000256" key="3">
    <source>
        <dbReference type="ARBA" id="ARBA00022475"/>
    </source>
</evidence>
<gene>
    <name evidence="9" type="ORF">CWR48_01195</name>
</gene>
<feature type="transmembrane region" description="Helical" evidence="7">
    <location>
        <begin position="98"/>
        <end position="121"/>
    </location>
</feature>
<keyword evidence="2 7" id="KW-0813">Transport</keyword>
<evidence type="ECO:0000313" key="9">
    <source>
        <dbReference type="EMBL" id="RDW22352.1"/>
    </source>
</evidence>
<organism evidence="9 10">
    <name type="scientific">Oceanobacillus arenosus</name>
    <dbReference type="NCBI Taxonomy" id="1229153"/>
    <lineage>
        <taxon>Bacteria</taxon>
        <taxon>Bacillati</taxon>
        <taxon>Bacillota</taxon>
        <taxon>Bacilli</taxon>
        <taxon>Bacillales</taxon>
        <taxon>Bacillaceae</taxon>
        <taxon>Oceanobacillus</taxon>
    </lineage>
</organism>
<feature type="transmembrane region" description="Helical" evidence="7">
    <location>
        <begin position="169"/>
        <end position="191"/>
    </location>
</feature>
<dbReference type="Pfam" id="PF19300">
    <property type="entry name" value="BPD_transp_1_N"/>
    <property type="match status" value="1"/>
</dbReference>
<dbReference type="PROSITE" id="PS50928">
    <property type="entry name" value="ABC_TM1"/>
    <property type="match status" value="1"/>
</dbReference>
<dbReference type="PANTHER" id="PTHR30465:SF93">
    <property type="entry name" value="OLIGOPEPTIDE TRANSPORT SYSTEM PERMEASE PROTEIN OPPB"/>
    <property type="match status" value="1"/>
</dbReference>
<feature type="transmembrane region" description="Helical" evidence="7">
    <location>
        <begin position="272"/>
        <end position="298"/>
    </location>
</feature>
<proteinExistence type="inferred from homology"/>
<feature type="transmembrane region" description="Helical" evidence="7">
    <location>
        <begin position="133"/>
        <end position="157"/>
    </location>
</feature>
<keyword evidence="5 7" id="KW-1133">Transmembrane helix</keyword>
<evidence type="ECO:0000259" key="8">
    <source>
        <dbReference type="PROSITE" id="PS50928"/>
    </source>
</evidence>
<keyword evidence="6 7" id="KW-0472">Membrane</keyword>
<dbReference type="InterPro" id="IPR000515">
    <property type="entry name" value="MetI-like"/>
</dbReference>
<keyword evidence="10" id="KW-1185">Reference proteome</keyword>
<evidence type="ECO:0000256" key="4">
    <source>
        <dbReference type="ARBA" id="ARBA00022692"/>
    </source>
</evidence>
<comment type="similarity">
    <text evidence="7">Belongs to the binding-protein-dependent transport system permease family.</text>
</comment>
<dbReference type="CDD" id="cd06261">
    <property type="entry name" value="TM_PBP2"/>
    <property type="match status" value="1"/>
</dbReference>
<reference evidence="10" key="1">
    <citation type="submission" date="2017-11" db="EMBL/GenBank/DDBJ databases">
        <authorList>
            <person name="Zhu W."/>
        </authorList>
    </citation>
    <scope>NUCLEOTIDE SEQUENCE [LARGE SCALE GENOMIC DNA]</scope>
    <source>
        <strain evidence="10">CAU 1183</strain>
    </source>
</reference>
<evidence type="ECO:0000256" key="6">
    <source>
        <dbReference type="ARBA" id="ARBA00023136"/>
    </source>
</evidence>
<dbReference type="Pfam" id="PF00528">
    <property type="entry name" value="BPD_transp_1"/>
    <property type="match status" value="1"/>
</dbReference>
<evidence type="ECO:0000256" key="2">
    <source>
        <dbReference type="ARBA" id="ARBA00022448"/>
    </source>
</evidence>
<evidence type="ECO:0000256" key="1">
    <source>
        <dbReference type="ARBA" id="ARBA00004651"/>
    </source>
</evidence>
<dbReference type="GO" id="GO:0055085">
    <property type="term" value="P:transmembrane transport"/>
    <property type="evidence" value="ECO:0007669"/>
    <property type="project" value="InterPro"/>
</dbReference>
<name>A0A3D8Q2M5_9BACI</name>
<evidence type="ECO:0000256" key="5">
    <source>
        <dbReference type="ARBA" id="ARBA00022989"/>
    </source>
</evidence>